<keyword evidence="9" id="KW-0269">Exonuclease</keyword>
<evidence type="ECO:0000256" key="13">
    <source>
        <dbReference type="ARBA" id="ARBA00023136"/>
    </source>
</evidence>
<dbReference type="OrthoDB" id="414075at2759"/>
<reference evidence="18 19" key="1">
    <citation type="journal article" date="2020" name="G3 (Bethesda)">
        <title>Draft Genome of the Common Snapping Turtle, Chelydra serpentina, a Model for Phenotypic Plasticity in Reptiles.</title>
        <authorList>
            <person name="Das D."/>
            <person name="Singh S.K."/>
            <person name="Bierstedt J."/>
            <person name="Erickson A."/>
            <person name="Galli G.L.J."/>
            <person name="Crossley D.A. 2nd"/>
            <person name="Rhen T."/>
        </authorList>
    </citation>
    <scope>NUCLEOTIDE SEQUENCE [LARGE SCALE GENOMIC DNA]</scope>
    <source>
        <strain evidence="18">KW</strain>
    </source>
</reference>
<evidence type="ECO:0000256" key="15">
    <source>
        <dbReference type="ARBA" id="ARBA00071535"/>
    </source>
</evidence>
<dbReference type="Proteomes" id="UP000765507">
    <property type="component" value="Unassembled WGS sequence"/>
</dbReference>
<dbReference type="GO" id="GO:0005634">
    <property type="term" value="C:nucleus"/>
    <property type="evidence" value="ECO:0007669"/>
    <property type="project" value="TreeGrafter"/>
</dbReference>
<dbReference type="GO" id="GO:0032502">
    <property type="term" value="P:developmental process"/>
    <property type="evidence" value="ECO:0007669"/>
    <property type="project" value="UniProtKB-ARBA"/>
</dbReference>
<evidence type="ECO:0000256" key="2">
    <source>
        <dbReference type="ARBA" id="ARBA00004389"/>
    </source>
</evidence>
<keyword evidence="5" id="KW-0540">Nuclease</keyword>
<dbReference type="InterPro" id="IPR012337">
    <property type="entry name" value="RNaseH-like_sf"/>
</dbReference>
<dbReference type="GO" id="GO:0005789">
    <property type="term" value="C:endoplasmic reticulum membrane"/>
    <property type="evidence" value="ECO:0007669"/>
    <property type="project" value="UniProtKB-SubCell"/>
</dbReference>
<evidence type="ECO:0000256" key="1">
    <source>
        <dbReference type="ARBA" id="ARBA00001946"/>
    </source>
</evidence>
<evidence type="ECO:0000256" key="3">
    <source>
        <dbReference type="ARBA" id="ARBA00008372"/>
    </source>
</evidence>
<dbReference type="GO" id="GO:1990432">
    <property type="term" value="P:siRNA 3'-end processing"/>
    <property type="evidence" value="ECO:0007669"/>
    <property type="project" value="TreeGrafter"/>
</dbReference>
<comment type="similarity">
    <text evidence="3">Belongs to the CAF1 family.</text>
</comment>
<dbReference type="SUPFAM" id="SSF53098">
    <property type="entry name" value="Ribonuclease H-like"/>
    <property type="match status" value="1"/>
</dbReference>
<keyword evidence="8" id="KW-0256">Endoplasmic reticulum</keyword>
<feature type="non-terminal residue" evidence="18">
    <location>
        <position position="1"/>
    </location>
</feature>
<dbReference type="GO" id="GO:0000289">
    <property type="term" value="P:nuclear-transcribed mRNA poly(A) tail shortening"/>
    <property type="evidence" value="ECO:0007669"/>
    <property type="project" value="TreeGrafter"/>
</dbReference>
<evidence type="ECO:0000256" key="12">
    <source>
        <dbReference type="ARBA" id="ARBA00022989"/>
    </source>
</evidence>
<dbReference type="FunFam" id="3.30.420.10:FF:000058">
    <property type="entry name" value="PARN like, ribonuclease domain containing 1"/>
    <property type="match status" value="1"/>
</dbReference>
<evidence type="ECO:0000256" key="7">
    <source>
        <dbReference type="ARBA" id="ARBA00022801"/>
    </source>
</evidence>
<dbReference type="Gene3D" id="3.30.420.10">
    <property type="entry name" value="Ribonuclease H-like superfamily/Ribonuclease H"/>
    <property type="match status" value="2"/>
</dbReference>
<evidence type="ECO:0000256" key="9">
    <source>
        <dbReference type="ARBA" id="ARBA00022839"/>
    </source>
</evidence>
<evidence type="ECO:0000256" key="5">
    <source>
        <dbReference type="ARBA" id="ARBA00022722"/>
    </source>
</evidence>
<dbReference type="GO" id="GO:0004535">
    <property type="term" value="F:poly(A)-specific ribonuclease activity"/>
    <property type="evidence" value="ECO:0007669"/>
    <property type="project" value="UniProtKB-ARBA"/>
</dbReference>
<evidence type="ECO:0000256" key="16">
    <source>
        <dbReference type="ARBA" id="ARBA00075983"/>
    </source>
</evidence>
<gene>
    <name evidence="18" type="primary">PNLDC1</name>
    <name evidence="18" type="ORF">G0U57_005330</name>
</gene>
<keyword evidence="6" id="KW-0479">Metal-binding</keyword>
<dbReference type="PANTHER" id="PTHR15092">
    <property type="entry name" value="POLY A -SPECIFIC RIBONUCLEASE/TARGET OF EGR1, MEMBER 1"/>
    <property type="match status" value="1"/>
</dbReference>
<dbReference type="GO" id="GO:0046872">
    <property type="term" value="F:metal ion binding"/>
    <property type="evidence" value="ECO:0007669"/>
    <property type="project" value="UniProtKB-KW"/>
</dbReference>
<dbReference type="PANTHER" id="PTHR15092:SF22">
    <property type="entry name" value="POLY(A)-SPECIFIC RIBONUCLEASE PNLDC1"/>
    <property type="match status" value="1"/>
</dbReference>
<dbReference type="AlphaFoldDB" id="A0A8T1SKG5"/>
<dbReference type="GO" id="GO:1990431">
    <property type="term" value="P:priRNA 3'-end processing"/>
    <property type="evidence" value="ECO:0007669"/>
    <property type="project" value="TreeGrafter"/>
</dbReference>
<evidence type="ECO:0000313" key="19">
    <source>
        <dbReference type="Proteomes" id="UP000765507"/>
    </source>
</evidence>
<keyword evidence="11" id="KW-0694">RNA-binding</keyword>
<dbReference type="Pfam" id="PF04857">
    <property type="entry name" value="CAF1"/>
    <property type="match status" value="1"/>
</dbReference>
<comment type="function">
    <text evidence="14">3'-exoribonuclease that has a preference for poly(A) tails of mRNAs, thereby efficiently degrading poly(A) tails. Exonucleolytic degradation of the poly(A) tail is often the first step in the decay of eukaryotic mRNAs and is also used to silence certain maternal mRNAs translationally during oocyte maturation and early embryonic development. May act as a regulator of multipotency in embryonic stem cells. Is a critical factor for proper spermatogenesis, involved in pre-piRNAs processing to generate mature piRNAs.</text>
</comment>
<dbReference type="InterPro" id="IPR051181">
    <property type="entry name" value="CAF1_poly(A)_ribonucleases"/>
</dbReference>
<dbReference type="FunFam" id="3.30.420.10:FF:000061">
    <property type="entry name" value="PARN like, ribonuclease domain containing 1"/>
    <property type="match status" value="1"/>
</dbReference>
<comment type="caution">
    <text evidence="18">The sequence shown here is derived from an EMBL/GenBank/DDBJ whole genome shotgun (WGS) entry which is preliminary data.</text>
</comment>
<protein>
    <recommendedName>
        <fullName evidence="15">Poly(A)-specific ribonuclease PNLDC1</fullName>
    </recommendedName>
    <alternativeName>
        <fullName evidence="16">PARN-like domain-containing protein 1</fullName>
    </alternativeName>
    <alternativeName>
        <fullName evidence="17">Poly(A)-specific ribonuclease domain-containing protein 1</fullName>
    </alternativeName>
</protein>
<proteinExistence type="inferred from homology"/>
<accession>A0A8T1SKG5</accession>
<organism evidence="18 19">
    <name type="scientific">Chelydra serpentina</name>
    <name type="common">Snapping turtle</name>
    <name type="synonym">Testudo serpentina</name>
    <dbReference type="NCBI Taxonomy" id="8475"/>
    <lineage>
        <taxon>Eukaryota</taxon>
        <taxon>Metazoa</taxon>
        <taxon>Chordata</taxon>
        <taxon>Craniata</taxon>
        <taxon>Vertebrata</taxon>
        <taxon>Euteleostomi</taxon>
        <taxon>Archelosauria</taxon>
        <taxon>Testudinata</taxon>
        <taxon>Testudines</taxon>
        <taxon>Cryptodira</taxon>
        <taxon>Durocryptodira</taxon>
        <taxon>Americhelydia</taxon>
        <taxon>Chelydroidea</taxon>
        <taxon>Chelydridae</taxon>
        <taxon>Chelydra</taxon>
    </lineage>
</organism>
<dbReference type="InterPro" id="IPR006941">
    <property type="entry name" value="RNase_CAF1"/>
</dbReference>
<comment type="cofactor">
    <cofactor evidence="1">
        <name>Mg(2+)</name>
        <dbReference type="ChEBI" id="CHEBI:18420"/>
    </cofactor>
</comment>
<keyword evidence="7" id="KW-0378">Hydrolase</keyword>
<evidence type="ECO:0000256" key="6">
    <source>
        <dbReference type="ARBA" id="ARBA00022723"/>
    </source>
</evidence>
<evidence type="ECO:0000256" key="8">
    <source>
        <dbReference type="ARBA" id="ARBA00022824"/>
    </source>
</evidence>
<evidence type="ECO:0000256" key="4">
    <source>
        <dbReference type="ARBA" id="ARBA00022692"/>
    </source>
</evidence>
<dbReference type="InterPro" id="IPR036397">
    <property type="entry name" value="RNaseH_sf"/>
</dbReference>
<dbReference type="EMBL" id="JAHGAV010000171">
    <property type="protein sequence ID" value="KAG6929612.1"/>
    <property type="molecule type" value="Genomic_DNA"/>
</dbReference>
<keyword evidence="12" id="KW-1133">Transmembrane helix</keyword>
<keyword evidence="4" id="KW-0812">Transmembrane</keyword>
<dbReference type="GO" id="GO:0003723">
    <property type="term" value="F:RNA binding"/>
    <property type="evidence" value="ECO:0007669"/>
    <property type="project" value="UniProtKB-KW"/>
</dbReference>
<evidence type="ECO:0000256" key="17">
    <source>
        <dbReference type="ARBA" id="ARBA00077600"/>
    </source>
</evidence>
<evidence type="ECO:0000256" key="10">
    <source>
        <dbReference type="ARBA" id="ARBA00022842"/>
    </source>
</evidence>
<keyword evidence="13" id="KW-0472">Membrane</keyword>
<keyword evidence="19" id="KW-1185">Reference proteome</keyword>
<keyword evidence="10" id="KW-0460">Magnesium</keyword>
<evidence type="ECO:0000313" key="18">
    <source>
        <dbReference type="EMBL" id="KAG6929612.1"/>
    </source>
</evidence>
<name>A0A8T1SKG5_CHESE</name>
<evidence type="ECO:0000256" key="11">
    <source>
        <dbReference type="ARBA" id="ARBA00022884"/>
    </source>
</evidence>
<evidence type="ECO:0000256" key="14">
    <source>
        <dbReference type="ARBA" id="ARBA00055428"/>
    </source>
</evidence>
<comment type="subcellular location">
    <subcellularLocation>
        <location evidence="2">Endoplasmic reticulum membrane</location>
        <topology evidence="2">Single-pass membrane protein</topology>
    </subcellularLocation>
</comment>
<sequence>GAAGMDLGTGQFAQSLPGLRALVLGCNFLGLDMEFTGLHSVFPHGKQPSLFDSPAEWYLKARRSVQKFTVNQLGLSIFLNEKSNQYVAHSFNFFLFPTTFGVMDSEFSFQASSIQFLTHYGFDYNKFLKDGIPYMNQVQEKKLQQGLLAGNWKVRSTLDKDKVKRVIDEVTRWVTSAEEGGSMVLHDISGFQIFEVQLILRQAIPDVWTEPFGDQKVMVKKVSSRHRWRLENSSYDCCRKELILLSARGFTNLFQTLVEAKKPMVGHNMLMDLLHLHDKFYKPLPESYEEFKRNIHSLFPVLIDTKNVTKSIWKEFQFPRASNLLEIYEILCSDLNPTNPTCPVIAHASDCSKYVDKESPHEAAYDAFLCGSVLLKLAHLLLGRMPCDMLETGPSFSQYLNALTKYLNQVNLIRAGVSKINFSGTDVPSQRPPLLIASVQGWPGVDEEQIYQKLKALCKFDVRRLTENQFLLLSNKFKDVRVVLRDYKAHPNLRISLYHHWRHSPQVNCLLQICGIVASWSLLAFVFGGSPWYAM</sequence>